<dbReference type="InterPro" id="IPR000620">
    <property type="entry name" value="EamA_dom"/>
</dbReference>
<proteinExistence type="predicted"/>
<dbReference type="Pfam" id="PF00892">
    <property type="entry name" value="EamA"/>
    <property type="match status" value="2"/>
</dbReference>
<feature type="transmembrane region" description="Helical" evidence="5">
    <location>
        <begin position="151"/>
        <end position="170"/>
    </location>
</feature>
<feature type="transmembrane region" description="Helical" evidence="5">
    <location>
        <begin position="35"/>
        <end position="55"/>
    </location>
</feature>
<dbReference type="AlphaFoldDB" id="A0A1H8TSI0"/>
<feature type="transmembrane region" description="Helical" evidence="5">
    <location>
        <begin position="123"/>
        <end position="139"/>
    </location>
</feature>
<feature type="transmembrane region" description="Helical" evidence="5">
    <location>
        <begin position="182"/>
        <end position="202"/>
    </location>
</feature>
<evidence type="ECO:0000256" key="5">
    <source>
        <dbReference type="SAM" id="Phobius"/>
    </source>
</evidence>
<evidence type="ECO:0000313" key="7">
    <source>
        <dbReference type="EMBL" id="SEO93972.1"/>
    </source>
</evidence>
<evidence type="ECO:0000256" key="3">
    <source>
        <dbReference type="ARBA" id="ARBA00022989"/>
    </source>
</evidence>
<dbReference type="Proteomes" id="UP000199126">
    <property type="component" value="Unassembled WGS sequence"/>
</dbReference>
<evidence type="ECO:0000256" key="4">
    <source>
        <dbReference type="ARBA" id="ARBA00023136"/>
    </source>
</evidence>
<feature type="transmembrane region" description="Helical" evidence="5">
    <location>
        <begin position="214"/>
        <end position="235"/>
    </location>
</feature>
<sequence length="315" mass="32629">MSSRGTLTLFGAASVCLGTSFVAIKAGLATVPPVLFAAFRFDVAAVLLLAFVAVAYDSWLPRTRSDVVGVVASAVFVVGVNNALLFVGQQYTASGAAAVMYSLMPVVSPVFAYLALGDRVARWDVAGILLGLVGVVVIVQPSPDQLGSGTFGQSLVLLAALSVSLGSVLLQRARPQLATLPLSAWAMLVGAVGLHVASLVVGESVATIPWTAETIVAVGYVGVPGTAVAYGAYFLLIAEAGPVRANLVSYAVPAVASVTAWLLLGEQLAATTLVGFGVILVGFAVLQRRQLRTEIDRLVATVERDARRFDADRDD</sequence>
<organism evidence="7 8">
    <name type="scientific">Halogranum amylolyticum</name>
    <dbReference type="NCBI Taxonomy" id="660520"/>
    <lineage>
        <taxon>Archaea</taxon>
        <taxon>Methanobacteriati</taxon>
        <taxon>Methanobacteriota</taxon>
        <taxon>Stenosarchaea group</taxon>
        <taxon>Halobacteria</taxon>
        <taxon>Halobacteriales</taxon>
        <taxon>Haloferacaceae</taxon>
    </lineage>
</organism>
<keyword evidence="2 5" id="KW-0812">Transmembrane</keyword>
<keyword evidence="3 5" id="KW-1133">Transmembrane helix</keyword>
<keyword evidence="8" id="KW-1185">Reference proteome</keyword>
<reference evidence="8" key="1">
    <citation type="submission" date="2016-10" db="EMBL/GenBank/DDBJ databases">
        <authorList>
            <person name="Varghese N."/>
            <person name="Submissions S."/>
        </authorList>
    </citation>
    <scope>NUCLEOTIDE SEQUENCE [LARGE SCALE GENOMIC DNA]</scope>
    <source>
        <strain evidence="8">CGMCC 1.10121</strain>
    </source>
</reference>
<dbReference type="OrthoDB" id="17861at2157"/>
<dbReference type="GO" id="GO:0016020">
    <property type="term" value="C:membrane"/>
    <property type="evidence" value="ECO:0007669"/>
    <property type="project" value="UniProtKB-SubCell"/>
</dbReference>
<dbReference type="PANTHER" id="PTHR32322:SF2">
    <property type="entry name" value="EAMA DOMAIN-CONTAINING PROTEIN"/>
    <property type="match status" value="1"/>
</dbReference>
<dbReference type="InterPro" id="IPR050638">
    <property type="entry name" value="AA-Vitamin_Transporters"/>
</dbReference>
<feature type="transmembrane region" description="Helical" evidence="5">
    <location>
        <begin position="67"/>
        <end position="87"/>
    </location>
</feature>
<evidence type="ECO:0000256" key="1">
    <source>
        <dbReference type="ARBA" id="ARBA00004141"/>
    </source>
</evidence>
<dbReference type="InterPro" id="IPR037185">
    <property type="entry name" value="EmrE-like"/>
</dbReference>
<feature type="transmembrane region" description="Helical" evidence="5">
    <location>
        <begin position="93"/>
        <end position="116"/>
    </location>
</feature>
<accession>A0A1H8TSI0</accession>
<name>A0A1H8TSI0_9EURY</name>
<dbReference type="RefSeq" id="WP_089825520.1">
    <property type="nucleotide sequence ID" value="NZ_FODV01000008.1"/>
</dbReference>
<feature type="domain" description="EamA" evidence="6">
    <location>
        <begin position="151"/>
        <end position="286"/>
    </location>
</feature>
<gene>
    <name evidence="7" type="ORF">SAMN04487948_10896</name>
</gene>
<protein>
    <submittedName>
        <fullName evidence="7">Permease of the drug/metabolite transporter (DMT) superfamily</fullName>
    </submittedName>
</protein>
<feature type="transmembrane region" description="Helical" evidence="5">
    <location>
        <begin position="270"/>
        <end position="287"/>
    </location>
</feature>
<keyword evidence="4 5" id="KW-0472">Membrane</keyword>
<dbReference type="EMBL" id="FODV01000008">
    <property type="protein sequence ID" value="SEO93972.1"/>
    <property type="molecule type" value="Genomic_DNA"/>
</dbReference>
<feature type="domain" description="EamA" evidence="6">
    <location>
        <begin position="10"/>
        <end position="139"/>
    </location>
</feature>
<dbReference type="PANTHER" id="PTHR32322">
    <property type="entry name" value="INNER MEMBRANE TRANSPORTER"/>
    <property type="match status" value="1"/>
</dbReference>
<feature type="transmembrane region" description="Helical" evidence="5">
    <location>
        <begin position="247"/>
        <end position="264"/>
    </location>
</feature>
<comment type="subcellular location">
    <subcellularLocation>
        <location evidence="1">Membrane</location>
        <topology evidence="1">Multi-pass membrane protein</topology>
    </subcellularLocation>
</comment>
<evidence type="ECO:0000256" key="2">
    <source>
        <dbReference type="ARBA" id="ARBA00022692"/>
    </source>
</evidence>
<evidence type="ECO:0000313" key="8">
    <source>
        <dbReference type="Proteomes" id="UP000199126"/>
    </source>
</evidence>
<evidence type="ECO:0000259" key="6">
    <source>
        <dbReference type="Pfam" id="PF00892"/>
    </source>
</evidence>
<dbReference type="SUPFAM" id="SSF103481">
    <property type="entry name" value="Multidrug resistance efflux transporter EmrE"/>
    <property type="match status" value="2"/>
</dbReference>